<dbReference type="RefSeq" id="XP_060278477.1">
    <property type="nucleotide sequence ID" value="XM_060425045.1"/>
</dbReference>
<dbReference type="GeneID" id="85308232"/>
<feature type="region of interest" description="Disordered" evidence="1">
    <location>
        <begin position="481"/>
        <end position="558"/>
    </location>
</feature>
<feature type="region of interest" description="Disordered" evidence="1">
    <location>
        <begin position="1"/>
        <end position="58"/>
    </location>
</feature>
<organism evidence="2 3">
    <name type="scientific">Phialemonium atrogriseum</name>
    <dbReference type="NCBI Taxonomy" id="1093897"/>
    <lineage>
        <taxon>Eukaryota</taxon>
        <taxon>Fungi</taxon>
        <taxon>Dikarya</taxon>
        <taxon>Ascomycota</taxon>
        <taxon>Pezizomycotina</taxon>
        <taxon>Sordariomycetes</taxon>
        <taxon>Sordariomycetidae</taxon>
        <taxon>Cephalothecales</taxon>
        <taxon>Cephalothecaceae</taxon>
        <taxon>Phialemonium</taxon>
    </lineage>
</organism>
<dbReference type="EMBL" id="MU839040">
    <property type="protein sequence ID" value="KAK1762264.1"/>
    <property type="molecule type" value="Genomic_DNA"/>
</dbReference>
<evidence type="ECO:0000256" key="1">
    <source>
        <dbReference type="SAM" id="MobiDB-lite"/>
    </source>
</evidence>
<keyword evidence="3" id="KW-1185">Reference proteome</keyword>
<sequence>MSPETGVQGQRTAPTPAGNGISEPGKAAPAKRTFDEDVQFISSNPVKKRRASGQGPEHPINNVQPVQPPCSSVQANVAATCQAPSTDRSISTGMTGLSSYPTAEGAYDNRGASVPALENFAFPKSFPPTYVRPPRVSEAVSPKQLPETLAPHLLAAGGCQTAPMPPLPTVALDQISCLDVKGPSNHAAMDMASFNPSVVQPLAQSGYMQLNPHTAMPFAMYSMGNLASAGPPPRTDGAMQINNSRDPKAAPTPEASKSPPVQAPIAHGPQQMAPHKPPYMHNTPPPSRSPTPGIASGVATYVMSPQGHPHPALIGRPPANHPVCHPSSMCPKPNVIPPMPPTSNPPTSRSGTPVPPTSSASPPAATTTAAAAAEPPLAKQPTPAAATPPPPASPTALARRKHAQNLLVDVAETVGEIFPFEEVARRHGVLPRKVVEALAAVVQVPLLRCATDKRRAGKLGGERMREYREARKMWMARKAEAGRAGRAAAAGEGGSRGRDDDVVAVGAGAGAAERKAQGKDRKEAGVPAPAPAALQLADMLPPTELPSPLATETFTGPW</sequence>
<comment type="caution">
    <text evidence="2">The sequence shown here is derived from an EMBL/GenBank/DDBJ whole genome shotgun (WGS) entry which is preliminary data.</text>
</comment>
<feature type="compositionally biased region" description="Basic and acidic residues" evidence="1">
    <location>
        <begin position="512"/>
        <end position="524"/>
    </location>
</feature>
<gene>
    <name evidence="2" type="ORF">QBC33DRAFT_461849</name>
</gene>
<proteinExistence type="predicted"/>
<name>A0AAJ0BPT9_9PEZI</name>
<dbReference type="Proteomes" id="UP001244011">
    <property type="component" value="Unassembled WGS sequence"/>
</dbReference>
<reference evidence="2" key="1">
    <citation type="submission" date="2023-06" db="EMBL/GenBank/DDBJ databases">
        <title>Genome-scale phylogeny and comparative genomics of the fungal order Sordariales.</title>
        <authorList>
            <consortium name="Lawrence Berkeley National Laboratory"/>
            <person name="Hensen N."/>
            <person name="Bonometti L."/>
            <person name="Westerberg I."/>
            <person name="Brannstrom I.O."/>
            <person name="Guillou S."/>
            <person name="Cros-Aarteil S."/>
            <person name="Calhoun S."/>
            <person name="Haridas S."/>
            <person name="Kuo A."/>
            <person name="Mondo S."/>
            <person name="Pangilinan J."/>
            <person name="Riley R."/>
            <person name="Labutti K."/>
            <person name="Andreopoulos B."/>
            <person name="Lipzen A."/>
            <person name="Chen C."/>
            <person name="Yanf M."/>
            <person name="Daum C."/>
            <person name="Ng V."/>
            <person name="Clum A."/>
            <person name="Steindorff A."/>
            <person name="Ohm R."/>
            <person name="Martin F."/>
            <person name="Silar P."/>
            <person name="Natvig D."/>
            <person name="Lalanne C."/>
            <person name="Gautier V."/>
            <person name="Ament-Velasquez S.L."/>
            <person name="Kruys A."/>
            <person name="Hutchinson M.I."/>
            <person name="Powell A.J."/>
            <person name="Barry K."/>
            <person name="Miller A.N."/>
            <person name="Grigoriev I.V."/>
            <person name="Debuchy R."/>
            <person name="Gladieux P."/>
            <person name="Thoren M.H."/>
            <person name="Johannesson H."/>
        </authorList>
    </citation>
    <scope>NUCLEOTIDE SEQUENCE</scope>
    <source>
        <strain evidence="2">8032-3</strain>
    </source>
</reference>
<feature type="compositionally biased region" description="Pro residues" evidence="1">
    <location>
        <begin position="334"/>
        <end position="344"/>
    </location>
</feature>
<protein>
    <submittedName>
        <fullName evidence="2">Uncharacterized protein</fullName>
    </submittedName>
</protein>
<feature type="compositionally biased region" description="Polar residues" evidence="1">
    <location>
        <begin position="1"/>
        <end position="13"/>
    </location>
</feature>
<evidence type="ECO:0000313" key="2">
    <source>
        <dbReference type="EMBL" id="KAK1762264.1"/>
    </source>
</evidence>
<feature type="compositionally biased region" description="Low complexity" evidence="1">
    <location>
        <begin position="345"/>
        <end position="385"/>
    </location>
</feature>
<evidence type="ECO:0000313" key="3">
    <source>
        <dbReference type="Proteomes" id="UP001244011"/>
    </source>
</evidence>
<dbReference type="AlphaFoldDB" id="A0AAJ0BPT9"/>
<feature type="region of interest" description="Disordered" evidence="1">
    <location>
        <begin position="229"/>
        <end position="399"/>
    </location>
</feature>
<accession>A0AAJ0BPT9</accession>
<feature type="compositionally biased region" description="Low complexity" evidence="1">
    <location>
        <begin position="531"/>
        <end position="542"/>
    </location>
</feature>